<feature type="region of interest" description="Disordered" evidence="2">
    <location>
        <begin position="1"/>
        <end position="21"/>
    </location>
</feature>
<dbReference type="SUPFAM" id="SSF46689">
    <property type="entry name" value="Homeodomain-like"/>
    <property type="match status" value="1"/>
</dbReference>
<comment type="subcellular location">
    <subcellularLocation>
        <location evidence="1">Nucleus</location>
    </subcellularLocation>
</comment>
<evidence type="ECO:0000256" key="1">
    <source>
        <dbReference type="ARBA" id="ARBA00004123"/>
    </source>
</evidence>
<proteinExistence type="predicted"/>
<evidence type="ECO:0000256" key="2">
    <source>
        <dbReference type="SAM" id="MobiDB-lite"/>
    </source>
</evidence>
<dbReference type="WBParaSite" id="HPBE_0000484601-mRNA-1">
    <property type="protein sequence ID" value="HPBE_0000484601-mRNA-1"/>
    <property type="gene ID" value="HPBE_0000484601"/>
</dbReference>
<name>A0A3P7YDA0_HELPZ</name>
<reference evidence="3 4" key="1">
    <citation type="submission" date="2018-11" db="EMBL/GenBank/DDBJ databases">
        <authorList>
            <consortium name="Pathogen Informatics"/>
        </authorList>
    </citation>
    <scope>NUCLEOTIDE SEQUENCE [LARGE SCALE GENOMIC DNA]</scope>
</reference>
<accession>A0A3P7YDA0</accession>
<evidence type="ECO:0000313" key="5">
    <source>
        <dbReference type="WBParaSite" id="HPBE_0000484601-mRNA-1"/>
    </source>
</evidence>
<dbReference type="AlphaFoldDB" id="A0A3P7YDA0"/>
<reference evidence="5" key="2">
    <citation type="submission" date="2019-09" db="UniProtKB">
        <authorList>
            <consortium name="WormBaseParasite"/>
        </authorList>
    </citation>
    <scope>IDENTIFICATION</scope>
</reference>
<sequence>MSERPNDDHDGDTTERRRRFLRTSTEQKELLITLVQVDGRSIREAAQIVGINESTARNIVSAFRREGAIIHRHRGGSNALKLTPEALQRIEESVERHPDDTLLQTQQRLREQGINLAVSSVYNALMSVPWSGQHTHVPKFWHLPPGLIAG</sequence>
<feature type="compositionally biased region" description="Basic and acidic residues" evidence="2">
    <location>
        <begin position="1"/>
        <end position="15"/>
    </location>
</feature>
<dbReference type="Gene3D" id="1.10.10.10">
    <property type="entry name" value="Winged helix-like DNA-binding domain superfamily/Winged helix DNA-binding domain"/>
    <property type="match status" value="1"/>
</dbReference>
<gene>
    <name evidence="3" type="ORF">HPBE_LOCUS4847</name>
</gene>
<dbReference type="Pfam" id="PF13565">
    <property type="entry name" value="HTH_32"/>
    <property type="match status" value="1"/>
</dbReference>
<dbReference type="Proteomes" id="UP000050761">
    <property type="component" value="Unassembled WGS sequence"/>
</dbReference>
<evidence type="ECO:0000313" key="3">
    <source>
        <dbReference type="EMBL" id="VDO62543.1"/>
    </source>
</evidence>
<dbReference type="EMBL" id="UZAH01025372">
    <property type="protein sequence ID" value="VDO62543.1"/>
    <property type="molecule type" value="Genomic_DNA"/>
</dbReference>
<evidence type="ECO:0000313" key="4">
    <source>
        <dbReference type="Proteomes" id="UP000050761"/>
    </source>
</evidence>
<keyword evidence="4" id="KW-1185">Reference proteome</keyword>
<dbReference type="InterPro" id="IPR036388">
    <property type="entry name" value="WH-like_DNA-bd_sf"/>
</dbReference>
<dbReference type="InterPro" id="IPR009057">
    <property type="entry name" value="Homeodomain-like_sf"/>
</dbReference>
<organism evidence="3">
    <name type="scientific">Heligmosomoides polygyrus</name>
    <name type="common">Parasitic roundworm</name>
    <dbReference type="NCBI Taxonomy" id="6339"/>
    <lineage>
        <taxon>Eukaryota</taxon>
        <taxon>Metazoa</taxon>
        <taxon>Ecdysozoa</taxon>
        <taxon>Nematoda</taxon>
        <taxon>Chromadorea</taxon>
        <taxon>Rhabditida</taxon>
        <taxon>Rhabditina</taxon>
        <taxon>Rhabditomorpha</taxon>
        <taxon>Strongyloidea</taxon>
        <taxon>Heligmosomidae</taxon>
        <taxon>Heligmosomoides</taxon>
    </lineage>
</organism>
<protein>
    <submittedName>
        <fullName evidence="5">Transposase</fullName>
    </submittedName>
</protein>
<dbReference type="OrthoDB" id="7976214at2759"/>
<dbReference type="GO" id="GO:0005634">
    <property type="term" value="C:nucleus"/>
    <property type="evidence" value="ECO:0007669"/>
    <property type="project" value="UniProtKB-SubCell"/>
</dbReference>